<dbReference type="CDD" id="cd00371">
    <property type="entry name" value="HMA"/>
    <property type="match status" value="1"/>
</dbReference>
<evidence type="ECO:0000256" key="1">
    <source>
        <dbReference type="ARBA" id="ARBA00022723"/>
    </source>
</evidence>
<dbReference type="AlphaFoldDB" id="A0A917PCE7"/>
<dbReference type="PROSITE" id="PS50846">
    <property type="entry name" value="HMA_2"/>
    <property type="match status" value="1"/>
</dbReference>
<proteinExistence type="predicted"/>
<dbReference type="GO" id="GO:0046872">
    <property type="term" value="F:metal ion binding"/>
    <property type="evidence" value="ECO:0007669"/>
    <property type="project" value="UniProtKB-KW"/>
</dbReference>
<keyword evidence="1" id="KW-0479">Metal-binding</keyword>
<dbReference type="Proteomes" id="UP000635726">
    <property type="component" value="Unassembled WGS sequence"/>
</dbReference>
<protein>
    <recommendedName>
        <fullName evidence="2">HMA domain-containing protein</fullName>
    </recommendedName>
</protein>
<dbReference type="InterPro" id="IPR006121">
    <property type="entry name" value="HMA_dom"/>
</dbReference>
<comment type="caution">
    <text evidence="3">The sequence shown here is derived from an EMBL/GenBank/DDBJ whole genome shotgun (WGS) entry which is preliminary data.</text>
</comment>
<evidence type="ECO:0000313" key="3">
    <source>
        <dbReference type="EMBL" id="GGJ70749.1"/>
    </source>
</evidence>
<dbReference type="Pfam" id="PF00403">
    <property type="entry name" value="HMA"/>
    <property type="match status" value="1"/>
</dbReference>
<dbReference type="InterPro" id="IPR036163">
    <property type="entry name" value="HMA_dom_sf"/>
</dbReference>
<feature type="domain" description="HMA" evidence="2">
    <location>
        <begin position="1"/>
        <end position="64"/>
    </location>
</feature>
<dbReference type="InterPro" id="IPR017969">
    <property type="entry name" value="Heavy-metal-associated_CS"/>
</dbReference>
<dbReference type="EMBL" id="BMOE01000003">
    <property type="protein sequence ID" value="GGJ70749.1"/>
    <property type="molecule type" value="Genomic_DNA"/>
</dbReference>
<name>A0A917PCE7_9DEIO</name>
<organism evidence="3 4">
    <name type="scientific">Deinococcus aquiradiocola</name>
    <dbReference type="NCBI Taxonomy" id="393059"/>
    <lineage>
        <taxon>Bacteria</taxon>
        <taxon>Thermotogati</taxon>
        <taxon>Deinococcota</taxon>
        <taxon>Deinococci</taxon>
        <taxon>Deinococcales</taxon>
        <taxon>Deinococcaceae</taxon>
        <taxon>Deinococcus</taxon>
    </lineage>
</organism>
<evidence type="ECO:0000313" key="4">
    <source>
        <dbReference type="Proteomes" id="UP000635726"/>
    </source>
</evidence>
<reference evidence="3" key="2">
    <citation type="submission" date="2020-09" db="EMBL/GenBank/DDBJ databases">
        <authorList>
            <person name="Sun Q."/>
            <person name="Ohkuma M."/>
        </authorList>
    </citation>
    <scope>NUCLEOTIDE SEQUENCE</scope>
    <source>
        <strain evidence="3">JCM 14371</strain>
    </source>
</reference>
<gene>
    <name evidence="3" type="ORF">GCM10008939_13950</name>
</gene>
<dbReference type="PROSITE" id="PS01047">
    <property type="entry name" value="HMA_1"/>
    <property type="match status" value="1"/>
</dbReference>
<dbReference type="SUPFAM" id="SSF55008">
    <property type="entry name" value="HMA, heavy metal-associated domain"/>
    <property type="match status" value="1"/>
</dbReference>
<keyword evidence="4" id="KW-1185">Reference proteome</keyword>
<reference evidence="3" key="1">
    <citation type="journal article" date="2014" name="Int. J. Syst. Evol. Microbiol.">
        <title>Complete genome sequence of Corynebacterium casei LMG S-19264T (=DSM 44701T), isolated from a smear-ripened cheese.</title>
        <authorList>
            <consortium name="US DOE Joint Genome Institute (JGI-PGF)"/>
            <person name="Walter F."/>
            <person name="Albersmeier A."/>
            <person name="Kalinowski J."/>
            <person name="Ruckert C."/>
        </authorList>
    </citation>
    <scope>NUCLEOTIDE SEQUENCE</scope>
    <source>
        <strain evidence="3">JCM 14371</strain>
    </source>
</reference>
<sequence length="73" mass="7473">MTTELKITGMTCGHCQSAVTKALRAVPGVQNAQVDLSTGQAIVEGDADLQALVAAVTEEGYTAQRASTPAGLR</sequence>
<evidence type="ECO:0000259" key="2">
    <source>
        <dbReference type="PROSITE" id="PS50846"/>
    </source>
</evidence>
<dbReference type="Gene3D" id="3.30.70.100">
    <property type="match status" value="1"/>
</dbReference>
<accession>A0A917PCE7</accession>
<dbReference type="RefSeq" id="WP_188961548.1">
    <property type="nucleotide sequence ID" value="NZ_BMOE01000003.1"/>
</dbReference>
<dbReference type="FunFam" id="3.30.70.100:FF:000001">
    <property type="entry name" value="ATPase copper transporting beta"/>
    <property type="match status" value="1"/>
</dbReference>